<keyword evidence="3" id="KW-1185">Reference proteome</keyword>
<dbReference type="Pfam" id="PF24809">
    <property type="entry name" value="DUF7708"/>
    <property type="match status" value="1"/>
</dbReference>
<evidence type="ECO:0000313" key="3">
    <source>
        <dbReference type="Proteomes" id="UP000070054"/>
    </source>
</evidence>
<organism evidence="2 3">
    <name type="scientific">Colletotrichum nymphaeae SA-01</name>
    <dbReference type="NCBI Taxonomy" id="1460502"/>
    <lineage>
        <taxon>Eukaryota</taxon>
        <taxon>Fungi</taxon>
        <taxon>Dikarya</taxon>
        <taxon>Ascomycota</taxon>
        <taxon>Pezizomycotina</taxon>
        <taxon>Sordariomycetes</taxon>
        <taxon>Hypocreomycetidae</taxon>
        <taxon>Glomerellales</taxon>
        <taxon>Glomerellaceae</taxon>
        <taxon>Colletotrichum</taxon>
        <taxon>Colletotrichum acutatum species complex</taxon>
    </lineage>
</organism>
<reference evidence="2 3" key="1">
    <citation type="submission" date="2014-02" db="EMBL/GenBank/DDBJ databases">
        <title>The genome sequence of Colletotrichum nymphaeae SA-01.</title>
        <authorList>
            <person name="Baroncelli R."/>
            <person name="Thon M.R."/>
        </authorList>
    </citation>
    <scope>NUCLEOTIDE SEQUENCE [LARGE SCALE GENOMIC DNA]</scope>
    <source>
        <strain evidence="2 3">SA-01</strain>
    </source>
</reference>
<dbReference type="Proteomes" id="UP000070054">
    <property type="component" value="Unassembled WGS sequence"/>
</dbReference>
<dbReference type="AlphaFoldDB" id="A0A135U7E5"/>
<feature type="domain" description="DUF7708" evidence="1">
    <location>
        <begin position="192"/>
        <end position="245"/>
    </location>
</feature>
<proteinExistence type="predicted"/>
<evidence type="ECO:0000313" key="2">
    <source>
        <dbReference type="EMBL" id="KXH56319.1"/>
    </source>
</evidence>
<name>A0A135U7E5_9PEZI</name>
<comment type="caution">
    <text evidence="2">The sequence shown here is derived from an EMBL/GenBank/DDBJ whole genome shotgun (WGS) entry which is preliminary data.</text>
</comment>
<dbReference type="EMBL" id="JEMN01000791">
    <property type="protein sequence ID" value="KXH56319.1"/>
    <property type="molecule type" value="Genomic_DNA"/>
</dbReference>
<protein>
    <recommendedName>
        <fullName evidence="1">DUF7708 domain-containing protein</fullName>
    </recommendedName>
</protein>
<dbReference type="InterPro" id="IPR056125">
    <property type="entry name" value="DUF7708"/>
</dbReference>
<evidence type="ECO:0000259" key="1">
    <source>
        <dbReference type="Pfam" id="PF24809"/>
    </source>
</evidence>
<gene>
    <name evidence="2" type="ORF">CNYM01_00199</name>
</gene>
<dbReference type="OrthoDB" id="61900at2759"/>
<sequence>MHQSLWADVWHPLEIAAGEIWGMNRSFEVMSLPLFDDGRCLLPRWMKQECLGLPWETPLDARRGLEAPYDMRRDRRSTTVRTHNSRVVRCIPETKPDADEELDSVSSWCKGYAQMDTNTAISSWYKGGEQDDKCVAEESFKAVQKYFHQSGILTREEKTLVTGSNSMEDVEGLVTATIQKYEAAKASSKVREWLERTSEIICHYGTILDVFVQHHPEYVSLAWGAMKLIFGRISVASANITELAAVGSQAELRVMHKAHSGKLEGILSVLEDAEKSNRQQLDGLTQLVSGLRVSNDRHEKKIDLIVSLLEASGMKMNDLITKIENFGVSWGADSVGISQLRHIEACFYVNGSGPDKVSHISGVAAERFVQDGKRVLFSVFTIPYDASAERLAEALGTSILSSLDQADGFNLIDELCIMLDDASMEGLKVKIVLLLYEAEWLRMAPKTDSAETVLVKSMKAKRAQARGRKQTVAKRLVGRSKLGIK</sequence>
<accession>A0A135U7E5</accession>